<proteinExistence type="predicted"/>
<evidence type="ECO:0000313" key="2">
    <source>
        <dbReference type="EMBL" id="KAF5833867.1"/>
    </source>
</evidence>
<evidence type="ECO:0000256" key="1">
    <source>
        <dbReference type="SAM" id="MobiDB-lite"/>
    </source>
</evidence>
<feature type="compositionally biased region" description="Acidic residues" evidence="1">
    <location>
        <begin position="91"/>
        <end position="110"/>
    </location>
</feature>
<gene>
    <name evidence="2" type="ORF">DUNSADRAFT_9704</name>
</gene>
<accession>A0ABQ7GGY8</accession>
<evidence type="ECO:0000313" key="3">
    <source>
        <dbReference type="Proteomes" id="UP000815325"/>
    </source>
</evidence>
<feature type="non-terminal residue" evidence="2">
    <location>
        <position position="110"/>
    </location>
</feature>
<organism evidence="2 3">
    <name type="scientific">Dunaliella salina</name>
    <name type="common">Green alga</name>
    <name type="synonym">Protococcus salinus</name>
    <dbReference type="NCBI Taxonomy" id="3046"/>
    <lineage>
        <taxon>Eukaryota</taxon>
        <taxon>Viridiplantae</taxon>
        <taxon>Chlorophyta</taxon>
        <taxon>core chlorophytes</taxon>
        <taxon>Chlorophyceae</taxon>
        <taxon>CS clade</taxon>
        <taxon>Chlamydomonadales</taxon>
        <taxon>Dunaliellaceae</taxon>
        <taxon>Dunaliella</taxon>
    </lineage>
</organism>
<feature type="compositionally biased region" description="Polar residues" evidence="1">
    <location>
        <begin position="19"/>
        <end position="30"/>
    </location>
</feature>
<feature type="region of interest" description="Disordered" evidence="1">
    <location>
        <begin position="1"/>
        <end position="110"/>
    </location>
</feature>
<dbReference type="Proteomes" id="UP000815325">
    <property type="component" value="Unassembled WGS sequence"/>
</dbReference>
<sequence>MLAPSGLAGISSGYGSRISKISSKPTSALPATSRPAATGATAGKKTAPSSASPPPAPQVKAWDAWDRYLSARKKPVSPGPAEQKNFKWVQDSDDDHDDGNDGNDEDDDEF</sequence>
<protein>
    <submittedName>
        <fullName evidence="2">Uncharacterized protein</fullName>
    </submittedName>
</protein>
<name>A0ABQ7GGY8_DUNSA</name>
<keyword evidence="3" id="KW-1185">Reference proteome</keyword>
<feature type="compositionally biased region" description="Low complexity" evidence="1">
    <location>
        <begin position="36"/>
        <end position="50"/>
    </location>
</feature>
<dbReference type="EMBL" id="MU069787">
    <property type="protein sequence ID" value="KAF5833867.1"/>
    <property type="molecule type" value="Genomic_DNA"/>
</dbReference>
<reference evidence="2" key="1">
    <citation type="submission" date="2017-08" db="EMBL/GenBank/DDBJ databases">
        <authorList>
            <person name="Polle J.E."/>
            <person name="Barry K."/>
            <person name="Cushman J."/>
            <person name="Schmutz J."/>
            <person name="Tran D."/>
            <person name="Hathwaick L.T."/>
            <person name="Yim W.C."/>
            <person name="Jenkins J."/>
            <person name="Mckie-Krisberg Z.M."/>
            <person name="Prochnik S."/>
            <person name="Lindquist E."/>
            <person name="Dockter R.B."/>
            <person name="Adam C."/>
            <person name="Molina H."/>
            <person name="Bunkerborg J."/>
            <person name="Jin E."/>
            <person name="Buchheim M."/>
            <person name="Magnuson J."/>
        </authorList>
    </citation>
    <scope>NUCLEOTIDE SEQUENCE</scope>
    <source>
        <strain evidence="2">CCAP 19/18</strain>
    </source>
</reference>
<comment type="caution">
    <text evidence="2">The sequence shown here is derived from an EMBL/GenBank/DDBJ whole genome shotgun (WGS) entry which is preliminary data.</text>
</comment>